<dbReference type="InParanoid" id="A0A409X0R7"/>
<feature type="region of interest" description="Disordered" evidence="1">
    <location>
        <begin position="584"/>
        <end position="609"/>
    </location>
</feature>
<protein>
    <submittedName>
        <fullName evidence="2">Uncharacterized protein</fullName>
    </submittedName>
</protein>
<comment type="caution">
    <text evidence="2">The sequence shown here is derived from an EMBL/GenBank/DDBJ whole genome shotgun (WGS) entry which is preliminary data.</text>
</comment>
<accession>A0A409X0R7</accession>
<proteinExistence type="predicted"/>
<evidence type="ECO:0000313" key="3">
    <source>
        <dbReference type="Proteomes" id="UP000284706"/>
    </source>
</evidence>
<sequence length="780" mass="85542">KDARRTNRRSHNKTPVHVPSTPPAPDPRPPKRNTPAPEFHIYRFETAMFPSLEAPVRGIAGPVEEIMTVSYPGDDMIYSLDDGYVVPPALVQQHDLYNRARRLVEEERALRPPSPPEVPFPSCGQPPRARSPSPEILESELEPEPIKLKVWPPRRQGKPYVLVPANPYVIKPGRMQSSGKGKGVARAIEEIEESAASDNDHDEDFVPDEDDRNRAYMAETTISEFSQGDYLDPIEDPDLTRDDASMSIDNREESRASAVDKGLDVEPLCDQLFPSNLTCQLEEADIQFLRLLADKSGEGLYAISPERKVESARRLMQVIADWISQVDQAIQIFGGVNYGKPSKTGSASHTAAFISSNDFVQSQQIGRGAAQTAGSVASLPTKANTGGVALLPAGFPAPLQEGGAESEAPHVLNFHSSDPRKRGRNYLSLTYRKVDPRRCNVDWINIILNSIKYQFRLENCSLSPHPGETDFVAEKVPAKQWQEIGNLLTAHDFHPEEGGRNPRAARFASWTSGTVPLLLLSWDSFKFSSLEEKQFKKGSKEYRDIPIIVDPKGEPLLSLRQAELLMVKSQSTGVVEIVSQEEVDDGKVNGREAQALPGKDFQKSSQAVLSRKDNGVVVSNVRQAAPKAVTPHPAFNKITPPVETNPYPNRPPPRTTTTTQQKKKKDDATLQNPGHPLPQPALAPGATSVGSFSRDLPYRGELGSGQHRKLVYAAPTHAAPTRLPPVASATRAFYGSSVEPPPSDRGLSYVKPRPKARAQQGDTAQAGSSRDPGSSKHHAS</sequence>
<feature type="compositionally biased region" description="Polar residues" evidence="1">
    <location>
        <begin position="760"/>
        <end position="772"/>
    </location>
</feature>
<feature type="compositionally biased region" description="Basic residues" evidence="1">
    <location>
        <begin position="1"/>
        <end position="14"/>
    </location>
</feature>
<dbReference type="AlphaFoldDB" id="A0A409X0R7"/>
<organism evidence="2 3">
    <name type="scientific">Gymnopilus dilepis</name>
    <dbReference type="NCBI Taxonomy" id="231916"/>
    <lineage>
        <taxon>Eukaryota</taxon>
        <taxon>Fungi</taxon>
        <taxon>Dikarya</taxon>
        <taxon>Basidiomycota</taxon>
        <taxon>Agaricomycotina</taxon>
        <taxon>Agaricomycetes</taxon>
        <taxon>Agaricomycetidae</taxon>
        <taxon>Agaricales</taxon>
        <taxon>Agaricineae</taxon>
        <taxon>Hymenogastraceae</taxon>
        <taxon>Gymnopilus</taxon>
    </lineage>
</organism>
<reference evidence="2 3" key="1">
    <citation type="journal article" date="2018" name="Evol. Lett.">
        <title>Horizontal gene cluster transfer increased hallucinogenic mushroom diversity.</title>
        <authorList>
            <person name="Reynolds H.T."/>
            <person name="Vijayakumar V."/>
            <person name="Gluck-Thaler E."/>
            <person name="Korotkin H.B."/>
            <person name="Matheny P.B."/>
            <person name="Slot J.C."/>
        </authorList>
    </citation>
    <scope>NUCLEOTIDE SEQUENCE [LARGE SCALE GENOMIC DNA]</scope>
    <source>
        <strain evidence="2 3">SRW20</strain>
    </source>
</reference>
<dbReference type="EMBL" id="NHYE01004482">
    <property type="protein sequence ID" value="PPQ84364.1"/>
    <property type="molecule type" value="Genomic_DNA"/>
</dbReference>
<feature type="non-terminal residue" evidence="2">
    <location>
        <position position="1"/>
    </location>
</feature>
<feature type="region of interest" description="Disordered" evidence="1">
    <location>
        <begin position="108"/>
        <end position="140"/>
    </location>
</feature>
<gene>
    <name evidence="2" type="ORF">CVT26_006962</name>
</gene>
<evidence type="ECO:0000313" key="2">
    <source>
        <dbReference type="EMBL" id="PPQ84364.1"/>
    </source>
</evidence>
<feature type="region of interest" description="Disordered" evidence="1">
    <location>
        <begin position="628"/>
        <end position="701"/>
    </location>
</feature>
<name>A0A409X0R7_9AGAR</name>
<dbReference type="Proteomes" id="UP000284706">
    <property type="component" value="Unassembled WGS sequence"/>
</dbReference>
<evidence type="ECO:0000256" key="1">
    <source>
        <dbReference type="SAM" id="MobiDB-lite"/>
    </source>
</evidence>
<feature type="region of interest" description="Disordered" evidence="1">
    <location>
        <begin position="1"/>
        <end position="38"/>
    </location>
</feature>
<keyword evidence="3" id="KW-1185">Reference proteome</keyword>
<feature type="region of interest" description="Disordered" evidence="1">
    <location>
        <begin position="733"/>
        <end position="780"/>
    </location>
</feature>